<evidence type="ECO:0000313" key="2">
    <source>
        <dbReference type="EMBL" id="KAJ3588895.1"/>
    </source>
</evidence>
<dbReference type="Proteomes" id="UP001148018">
    <property type="component" value="Unassembled WGS sequence"/>
</dbReference>
<dbReference type="EMBL" id="JANIIK010000115">
    <property type="protein sequence ID" value="KAJ3588895.1"/>
    <property type="molecule type" value="Genomic_DNA"/>
</dbReference>
<gene>
    <name evidence="2" type="ORF">NHX12_009749</name>
</gene>
<reference evidence="2" key="1">
    <citation type="submission" date="2022-07" db="EMBL/GenBank/DDBJ databases">
        <title>Chromosome-level genome of Muraenolepis orangiensis.</title>
        <authorList>
            <person name="Kim J."/>
        </authorList>
    </citation>
    <scope>NUCLEOTIDE SEQUENCE</scope>
    <source>
        <strain evidence="2">KU_S4_2022</strain>
        <tissue evidence="2">Muscle</tissue>
    </source>
</reference>
<feature type="region of interest" description="Disordered" evidence="1">
    <location>
        <begin position="1"/>
        <end position="39"/>
    </location>
</feature>
<protein>
    <submittedName>
        <fullName evidence="2">Uncharacterized protein</fullName>
    </submittedName>
</protein>
<keyword evidence="3" id="KW-1185">Reference proteome</keyword>
<organism evidence="2 3">
    <name type="scientific">Muraenolepis orangiensis</name>
    <name type="common">Patagonian moray cod</name>
    <dbReference type="NCBI Taxonomy" id="630683"/>
    <lineage>
        <taxon>Eukaryota</taxon>
        <taxon>Metazoa</taxon>
        <taxon>Chordata</taxon>
        <taxon>Craniata</taxon>
        <taxon>Vertebrata</taxon>
        <taxon>Euteleostomi</taxon>
        <taxon>Actinopterygii</taxon>
        <taxon>Neopterygii</taxon>
        <taxon>Teleostei</taxon>
        <taxon>Neoteleostei</taxon>
        <taxon>Acanthomorphata</taxon>
        <taxon>Zeiogadaria</taxon>
        <taxon>Gadariae</taxon>
        <taxon>Gadiformes</taxon>
        <taxon>Muraenolepidoidei</taxon>
        <taxon>Muraenolepididae</taxon>
        <taxon>Muraenolepis</taxon>
    </lineage>
</organism>
<comment type="caution">
    <text evidence="2">The sequence shown here is derived from an EMBL/GenBank/DDBJ whole genome shotgun (WGS) entry which is preliminary data.</text>
</comment>
<dbReference type="OrthoDB" id="8983298at2759"/>
<feature type="compositionally biased region" description="Polar residues" evidence="1">
    <location>
        <begin position="116"/>
        <end position="130"/>
    </location>
</feature>
<name>A0A9Q0I874_9TELE</name>
<feature type="region of interest" description="Disordered" evidence="1">
    <location>
        <begin position="52"/>
        <end position="80"/>
    </location>
</feature>
<dbReference type="AlphaFoldDB" id="A0A9Q0I874"/>
<accession>A0A9Q0I874</accession>
<proteinExistence type="predicted"/>
<evidence type="ECO:0000313" key="3">
    <source>
        <dbReference type="Proteomes" id="UP001148018"/>
    </source>
</evidence>
<feature type="region of interest" description="Disordered" evidence="1">
    <location>
        <begin position="107"/>
        <end position="161"/>
    </location>
</feature>
<evidence type="ECO:0000256" key="1">
    <source>
        <dbReference type="SAM" id="MobiDB-lite"/>
    </source>
</evidence>
<sequence>MAVERENVWGQSAEGDQRESSRPVRAAVPSSEEESRPAWLTEVTELIRVATLQTRRQPSPGPRQCWGSGQPEVEGDQDRGPIVTVGRTAIGDSCFIVVNVYGCGRQRGGIRRQGASHASSGPLTQETTGPKGSPTAFPPRTLLPPASYRDPSLGVTEYAWP</sequence>